<keyword evidence="4" id="KW-0843">Virulence</keyword>
<keyword evidence="8" id="KW-1185">Reference proteome</keyword>
<dbReference type="Proteomes" id="UP000101521">
    <property type="component" value="Segment"/>
</dbReference>
<evidence type="ECO:0000313" key="8">
    <source>
        <dbReference type="Proteomes" id="UP000101521"/>
    </source>
</evidence>
<dbReference type="RefSeq" id="YP_009046343.1">
    <property type="nucleotide sequence ID" value="NC_024447.1"/>
</dbReference>
<keyword evidence="3" id="KW-0946">Virion</keyword>
<name>A0A068EE86_9POXV</name>
<dbReference type="GeneID" id="19737836"/>
<evidence type="ECO:0000256" key="2">
    <source>
        <dbReference type="ARBA" id="ARBA00004311"/>
    </source>
</evidence>
<dbReference type="PIRSF" id="PIRSF015793">
    <property type="entry name" value="VAC_EEV"/>
    <property type="match status" value="1"/>
</dbReference>
<sequence>MGFIEQLQCSEQPILSSFRYYGFKDFHNIVFTTIDDETLIVITVNNVSLVTRLITFEKITFFKSFNSICIRTPNNNSDIDTDTYFIPKSLSLLDILKKRAYDVELKDLSFAIMSEMNNDELRNSDMVSLNKWLHKYNLLDYRIVLISDIDRRYKSYNKKNTIIDVISVNGRNYNIWVKDVIEYYSPEYLRWYIDFKTASESNNWLPYSLSISPLNENIHAFEFIVTLDRSNERLNIGAIFLYPDIMITGVNSEDIIQKFLDQLEELIYQKNSDTIVLAGYHLIFFENTILERYISKYRDWVFTCNRLVHCKTGSEIFLFDAAMFFPPSNKKKYVKHWTGKKIKFKNFFQKDSQLEKYINSNNVTDRICYLQSSLHKHIYCLMEIFELKGFDFNFSGLLDILIFSIRINSNKDTYYYPKHYSSVSMLLSSIYTDYYSINDIDKDSKKIVFKSIFPLITEGYYPEGKPYYTKTPKEGYLSICLCDIEISNDIKNPILYCKENKSAKKFTGVFTSVDIDTAVKLRGYKIKILECIEWPNKIKLFDNIRYVNKLFIEYQDDKPLQEYQDYVHNEKSSQGYIFSYLLKGNVTEDILAMKSCRNNLPIIAFIISYCRSYTYKLLECPVYESRNIIKCKYNQFIYK</sequence>
<keyword evidence="5" id="KW-1039">Host endosome</keyword>
<dbReference type="KEGG" id="vg:19737836"/>
<accession>A0A068EE86</accession>
<dbReference type="EMBL" id="KJ801920">
    <property type="protein sequence ID" value="AID46619.1"/>
    <property type="molecule type" value="Genomic_DNA"/>
</dbReference>
<evidence type="ECO:0000256" key="3">
    <source>
        <dbReference type="ARBA" id="ARBA00022844"/>
    </source>
</evidence>
<evidence type="ECO:0000313" key="7">
    <source>
        <dbReference type="EMBL" id="AID46619.1"/>
    </source>
</evidence>
<dbReference type="GO" id="GO:0044174">
    <property type="term" value="C:host cell endosome"/>
    <property type="evidence" value="ECO:0007669"/>
    <property type="project" value="UniProtKB-SubCell"/>
</dbReference>
<evidence type="ECO:0000256" key="5">
    <source>
        <dbReference type="ARBA" id="ARBA00023046"/>
    </source>
</evidence>
<evidence type="ECO:0000256" key="4">
    <source>
        <dbReference type="ARBA" id="ARBA00023026"/>
    </source>
</evidence>
<dbReference type="Pfam" id="PF03337">
    <property type="entry name" value="Pox_F12L"/>
    <property type="match status" value="1"/>
</dbReference>
<dbReference type="InterPro" id="IPR005005">
    <property type="entry name" value="Poxvirus_F12L"/>
</dbReference>
<proteinExistence type="predicted"/>
<organism evidence="7 8">
    <name type="scientific">Pigeonpox virus</name>
    <dbReference type="NCBI Taxonomy" id="10264"/>
    <lineage>
        <taxon>Viruses</taxon>
        <taxon>Varidnaviria</taxon>
        <taxon>Bamfordvirae</taxon>
        <taxon>Nucleocytoviricota</taxon>
        <taxon>Pokkesviricetes</taxon>
        <taxon>Chitovirales</taxon>
        <taxon>Poxviridae</taxon>
        <taxon>Chordopoxvirinae</taxon>
        <taxon>Avipoxvirus</taxon>
        <taxon>Avipoxvirus pigeonpox</taxon>
    </lineage>
</organism>
<dbReference type="GO" id="GO:0055036">
    <property type="term" value="C:virion membrane"/>
    <property type="evidence" value="ECO:0007669"/>
    <property type="project" value="UniProtKB-SubCell"/>
</dbReference>
<evidence type="ECO:0000256" key="1">
    <source>
        <dbReference type="ARBA" id="ARBA00004182"/>
    </source>
</evidence>
<keyword evidence="6" id="KW-0472">Membrane</keyword>
<comment type="subcellular location">
    <subcellularLocation>
        <location evidence="2">Host endosome</location>
    </subcellularLocation>
    <subcellularLocation>
        <location evidence="1">Virion membrane</location>
    </subcellularLocation>
</comment>
<evidence type="ECO:0000256" key="6">
    <source>
        <dbReference type="ARBA" id="ARBA00023136"/>
    </source>
</evidence>
<reference evidence="7 8" key="1">
    <citation type="journal article" date="2014" name="BMC Genomics">
        <title>The complete genome sequences of poxviruses isolated from a penguin and a pigeon in South Africa and comparison to other sequenced avipoxviruses.</title>
        <authorList>
            <person name="Offerman K."/>
            <person name="Carulei O."/>
            <person name="van der Walt A.P."/>
            <person name="Douglass N."/>
            <person name="Williamson A.L."/>
        </authorList>
    </citation>
    <scope>NUCLEOTIDE SEQUENCE [LARGE SCALE GENOMIC DNA]</scope>
    <source>
        <strain evidence="7">FeP2</strain>
    </source>
</reference>
<dbReference type="GO" id="GO:0016032">
    <property type="term" value="P:viral process"/>
    <property type="evidence" value="ECO:0007669"/>
    <property type="project" value="InterPro"/>
</dbReference>
<protein>
    <submittedName>
        <fullName evidence="7">Virion release protein</fullName>
    </submittedName>
</protein>
<gene>
    <name evidence="7" type="ORF">fep_111</name>
</gene>